<proteinExistence type="predicted"/>
<reference evidence="2" key="1">
    <citation type="submission" date="2018-02" db="EMBL/GenBank/DDBJ databases">
        <title>Rhizophora mucronata_Transcriptome.</title>
        <authorList>
            <person name="Meera S.P."/>
            <person name="Sreeshan A."/>
            <person name="Augustine A."/>
        </authorList>
    </citation>
    <scope>NUCLEOTIDE SEQUENCE</scope>
    <source>
        <tissue evidence="2">Leaf</tissue>
    </source>
</reference>
<dbReference type="EMBL" id="GGEC01063537">
    <property type="protein sequence ID" value="MBX44021.1"/>
    <property type="molecule type" value="Transcribed_RNA"/>
</dbReference>
<organism evidence="2">
    <name type="scientific">Rhizophora mucronata</name>
    <name type="common">Asiatic mangrove</name>
    <dbReference type="NCBI Taxonomy" id="61149"/>
    <lineage>
        <taxon>Eukaryota</taxon>
        <taxon>Viridiplantae</taxon>
        <taxon>Streptophyta</taxon>
        <taxon>Embryophyta</taxon>
        <taxon>Tracheophyta</taxon>
        <taxon>Spermatophyta</taxon>
        <taxon>Magnoliopsida</taxon>
        <taxon>eudicotyledons</taxon>
        <taxon>Gunneridae</taxon>
        <taxon>Pentapetalae</taxon>
        <taxon>rosids</taxon>
        <taxon>fabids</taxon>
        <taxon>Malpighiales</taxon>
        <taxon>Rhizophoraceae</taxon>
        <taxon>Rhizophora</taxon>
    </lineage>
</organism>
<feature type="transmembrane region" description="Helical" evidence="1">
    <location>
        <begin position="7"/>
        <end position="24"/>
    </location>
</feature>
<keyword evidence="1" id="KW-1133">Transmembrane helix</keyword>
<keyword evidence="1" id="KW-0812">Transmembrane</keyword>
<name>A0A2P2NNJ1_RHIMU</name>
<sequence>MFYLHMMLCTLIFILVIFLIFQFFH</sequence>
<protein>
    <submittedName>
        <fullName evidence="2">Uncharacterized protein</fullName>
    </submittedName>
</protein>
<keyword evidence="1" id="KW-0472">Membrane</keyword>
<evidence type="ECO:0000256" key="1">
    <source>
        <dbReference type="SAM" id="Phobius"/>
    </source>
</evidence>
<dbReference type="AlphaFoldDB" id="A0A2P2NNJ1"/>
<accession>A0A2P2NNJ1</accession>
<evidence type="ECO:0000313" key="2">
    <source>
        <dbReference type="EMBL" id="MBX44021.1"/>
    </source>
</evidence>